<organism evidence="1 2">
    <name type="scientific">Candidatus Woesebacteria bacterium RBG_13_46_13</name>
    <dbReference type="NCBI Taxonomy" id="1802479"/>
    <lineage>
        <taxon>Bacteria</taxon>
        <taxon>Candidatus Woeseibacteriota</taxon>
    </lineage>
</organism>
<dbReference type="STRING" id="1802479.A2Y68_01975"/>
<dbReference type="EMBL" id="MGFR01000001">
    <property type="protein sequence ID" value="OGM10186.1"/>
    <property type="molecule type" value="Genomic_DNA"/>
</dbReference>
<reference evidence="1 2" key="1">
    <citation type="journal article" date="2016" name="Nat. Commun.">
        <title>Thousands of microbial genomes shed light on interconnected biogeochemical processes in an aquifer system.</title>
        <authorList>
            <person name="Anantharaman K."/>
            <person name="Brown C.T."/>
            <person name="Hug L.A."/>
            <person name="Sharon I."/>
            <person name="Castelle C.J."/>
            <person name="Probst A.J."/>
            <person name="Thomas B.C."/>
            <person name="Singh A."/>
            <person name="Wilkins M.J."/>
            <person name="Karaoz U."/>
            <person name="Brodie E.L."/>
            <person name="Williams K.H."/>
            <person name="Hubbard S.S."/>
            <person name="Banfield J.F."/>
        </authorList>
    </citation>
    <scope>NUCLEOTIDE SEQUENCE [LARGE SCALE GENOMIC DNA]</scope>
</reference>
<sequence>MFFGKERPVELRGVFSSAAVLWSTLPTECSRNRLVNCGYVEVMFPKPLLRLFDIQENPAEVRRLNLSVYSQNDGHGRGMARIFAETNGVKVTFLITSTGGEETSGRRLTLQRDFGDGTADTVRVKDANKDGFVLEALDELVDLHRKGIQKIDQALLCGSCAAKIDGLPGSVV</sequence>
<dbReference type="Proteomes" id="UP000176778">
    <property type="component" value="Unassembled WGS sequence"/>
</dbReference>
<name>A0A1F7X536_9BACT</name>
<protein>
    <submittedName>
        <fullName evidence="1">Uncharacterized protein</fullName>
    </submittedName>
</protein>
<comment type="caution">
    <text evidence="1">The sequence shown here is derived from an EMBL/GenBank/DDBJ whole genome shotgun (WGS) entry which is preliminary data.</text>
</comment>
<proteinExistence type="predicted"/>
<evidence type="ECO:0000313" key="1">
    <source>
        <dbReference type="EMBL" id="OGM10186.1"/>
    </source>
</evidence>
<accession>A0A1F7X536</accession>
<evidence type="ECO:0000313" key="2">
    <source>
        <dbReference type="Proteomes" id="UP000176778"/>
    </source>
</evidence>
<dbReference type="AlphaFoldDB" id="A0A1F7X536"/>
<gene>
    <name evidence="1" type="ORF">A2Y68_01975</name>
</gene>